<reference evidence="4" key="1">
    <citation type="submission" date="2023-06" db="EMBL/GenBank/DDBJ databases">
        <title>Conoideocrella luteorostrata (Hypocreales: Clavicipitaceae), a potential biocontrol fungus for elongate hemlock scale in United States Christmas tree production areas.</title>
        <authorList>
            <person name="Barrett H."/>
            <person name="Lovett B."/>
            <person name="Macias A.M."/>
            <person name="Stajich J.E."/>
            <person name="Kasson M.T."/>
        </authorList>
    </citation>
    <scope>NUCLEOTIDE SEQUENCE</scope>
    <source>
        <strain evidence="4">ARSEF 14590</strain>
    </source>
</reference>
<dbReference type="InterPro" id="IPR036005">
    <property type="entry name" value="Creatinase/aminopeptidase-like"/>
</dbReference>
<dbReference type="Gene3D" id="3.90.230.10">
    <property type="entry name" value="Creatinase/methionine aminopeptidase superfamily"/>
    <property type="match status" value="1"/>
</dbReference>
<keyword evidence="2" id="KW-0812">Transmembrane</keyword>
<dbReference type="InterPro" id="IPR000994">
    <property type="entry name" value="Pept_M24"/>
</dbReference>
<dbReference type="Gene3D" id="3.40.350.10">
    <property type="entry name" value="Creatinase/prolidase N-terminal domain"/>
    <property type="match status" value="1"/>
</dbReference>
<protein>
    <recommendedName>
        <fullName evidence="3">Peptidase M24 domain-containing protein</fullName>
    </recommendedName>
</protein>
<keyword evidence="5" id="KW-1185">Reference proteome</keyword>
<dbReference type="SUPFAM" id="SSF55920">
    <property type="entry name" value="Creatinase/aminopeptidase"/>
    <property type="match status" value="1"/>
</dbReference>
<feature type="transmembrane region" description="Helical" evidence="2">
    <location>
        <begin position="65"/>
        <end position="88"/>
    </location>
</feature>
<evidence type="ECO:0000259" key="3">
    <source>
        <dbReference type="Pfam" id="PF00557"/>
    </source>
</evidence>
<organism evidence="4 5">
    <name type="scientific">Conoideocrella luteorostrata</name>
    <dbReference type="NCBI Taxonomy" id="1105319"/>
    <lineage>
        <taxon>Eukaryota</taxon>
        <taxon>Fungi</taxon>
        <taxon>Dikarya</taxon>
        <taxon>Ascomycota</taxon>
        <taxon>Pezizomycotina</taxon>
        <taxon>Sordariomycetes</taxon>
        <taxon>Hypocreomycetidae</taxon>
        <taxon>Hypocreales</taxon>
        <taxon>Clavicipitaceae</taxon>
        <taxon>Conoideocrella</taxon>
    </lineage>
</organism>
<dbReference type="Proteomes" id="UP001251528">
    <property type="component" value="Unassembled WGS sequence"/>
</dbReference>
<evidence type="ECO:0000313" key="5">
    <source>
        <dbReference type="Proteomes" id="UP001251528"/>
    </source>
</evidence>
<name>A0AAJ0FU05_9HYPO</name>
<dbReference type="PANTHER" id="PTHR46112">
    <property type="entry name" value="AMINOPEPTIDASE"/>
    <property type="match status" value="1"/>
</dbReference>
<dbReference type="AlphaFoldDB" id="A0AAJ0FU05"/>
<sequence>MIGPATTSHPPLTPAHLHPPTHSCKASLTAEHQTDQEAVSLLFSNEPPQQKQKQRERRRRRRQRTWLTFLAALASGAAVVSAAVFLAVGSALHTQSLHAAIPSISIERVQQCSIDNLHEDLSFLERARPIEASEFLDRRDKLAEALAGNGVDAFVLEPGYTFQYYGNISQADWEPWEPEERPFLMLILPQRSPSGQVSAKTAFLAPHFEEGRVRMLGIPSKEAALDIITWEEHWNPYATLLSSHLFRDRPPPTLMADEEIRDYIVRGLELNGFRTVGLSPEAELVRQTKSPAEVELLRAVNTGTVAAVRAMRPCLVPGLTESQVTAILDNTMLSVGFGLFFDIVLFEEHGALPHGGFVTGGKKLTYESMVVIDVGAHYLGYSSDICRSFLIDPPPKKEDVRDGTKTHMFSSPLRQEKEKVWQLVLDAQTAAAHAMKPGNTAAIVDIAARTVIEEEGYGYGFTHRLGHGIGIKAHESPYLNKFNKAAVLSAGMTFTNEPGVYLEGKFGVRHEDIYLVTETGEPELLTGQRAKGLYEP</sequence>
<keyword evidence="2" id="KW-0472">Membrane</keyword>
<evidence type="ECO:0000313" key="4">
    <source>
        <dbReference type="EMBL" id="KAK2591163.1"/>
    </source>
</evidence>
<comment type="caution">
    <text evidence="4">The sequence shown here is derived from an EMBL/GenBank/DDBJ whole genome shotgun (WGS) entry which is preliminary data.</text>
</comment>
<keyword evidence="2" id="KW-1133">Transmembrane helix</keyword>
<dbReference type="SUPFAM" id="SSF53092">
    <property type="entry name" value="Creatinase/prolidase N-terminal domain"/>
    <property type="match status" value="1"/>
</dbReference>
<dbReference type="InterPro" id="IPR050659">
    <property type="entry name" value="Peptidase_M24B"/>
</dbReference>
<feature type="region of interest" description="Disordered" evidence="1">
    <location>
        <begin position="1"/>
        <end position="23"/>
    </location>
</feature>
<gene>
    <name evidence="4" type="ORF">QQS21_011157</name>
</gene>
<dbReference type="InterPro" id="IPR029149">
    <property type="entry name" value="Creatin/AminoP/Spt16_N"/>
</dbReference>
<feature type="domain" description="Peptidase M24" evidence="3">
    <location>
        <begin position="296"/>
        <end position="518"/>
    </location>
</feature>
<proteinExistence type="predicted"/>
<dbReference type="EMBL" id="JASWJB010000359">
    <property type="protein sequence ID" value="KAK2591163.1"/>
    <property type="molecule type" value="Genomic_DNA"/>
</dbReference>
<accession>A0AAJ0FU05</accession>
<dbReference type="Pfam" id="PF00557">
    <property type="entry name" value="Peptidase_M24"/>
    <property type="match status" value="1"/>
</dbReference>
<evidence type="ECO:0000256" key="2">
    <source>
        <dbReference type="SAM" id="Phobius"/>
    </source>
</evidence>
<dbReference type="PANTHER" id="PTHR46112:SF2">
    <property type="entry name" value="XAA-PRO AMINOPEPTIDASE P-RELATED"/>
    <property type="match status" value="1"/>
</dbReference>
<evidence type="ECO:0000256" key="1">
    <source>
        <dbReference type="SAM" id="MobiDB-lite"/>
    </source>
</evidence>